<dbReference type="InterPro" id="IPR018117">
    <property type="entry name" value="C5_DNA_meth_AS"/>
</dbReference>
<dbReference type="PRINTS" id="PR00105">
    <property type="entry name" value="C5METTRFRASE"/>
</dbReference>
<dbReference type="PANTHER" id="PTHR10629:SF52">
    <property type="entry name" value="DNA (CYTOSINE-5)-METHYLTRANSFERASE 1"/>
    <property type="match status" value="1"/>
</dbReference>
<comment type="similarity">
    <text evidence="5 6">Belongs to the class I-like SAM-binding methyltransferase superfamily. C5-methyltransferase family.</text>
</comment>
<dbReference type="InterPro" id="IPR031303">
    <property type="entry name" value="C5_meth_CS"/>
</dbReference>
<dbReference type="InterPro" id="IPR029063">
    <property type="entry name" value="SAM-dependent_MTases_sf"/>
</dbReference>
<accession>A0ABQ2QSA8</accession>
<dbReference type="Gene3D" id="3.40.50.150">
    <property type="entry name" value="Vaccinia Virus protein VP39"/>
    <property type="match status" value="1"/>
</dbReference>
<keyword evidence="10" id="KW-1185">Reference proteome</keyword>
<dbReference type="PANTHER" id="PTHR10629">
    <property type="entry name" value="CYTOSINE-SPECIFIC METHYLTRANSFERASE"/>
    <property type="match status" value="1"/>
</dbReference>
<dbReference type="Pfam" id="PF00145">
    <property type="entry name" value="DNA_methylase"/>
    <property type="match status" value="1"/>
</dbReference>
<comment type="caution">
    <text evidence="9">The sequence shown here is derived from an EMBL/GenBank/DDBJ whole genome shotgun (WGS) entry which is preliminary data.</text>
</comment>
<feature type="region of interest" description="Disordered" evidence="8">
    <location>
        <begin position="191"/>
        <end position="216"/>
    </location>
</feature>
<dbReference type="GO" id="GO:0008168">
    <property type="term" value="F:methyltransferase activity"/>
    <property type="evidence" value="ECO:0007669"/>
    <property type="project" value="UniProtKB-KW"/>
</dbReference>
<evidence type="ECO:0000313" key="10">
    <source>
        <dbReference type="Proteomes" id="UP000611554"/>
    </source>
</evidence>
<dbReference type="PROSITE" id="PS00094">
    <property type="entry name" value="C5_MTASE_1"/>
    <property type="match status" value="1"/>
</dbReference>
<organism evidence="9 10">
    <name type="scientific">Streptosporangium pseudovulgare</name>
    <dbReference type="NCBI Taxonomy" id="35765"/>
    <lineage>
        <taxon>Bacteria</taxon>
        <taxon>Bacillati</taxon>
        <taxon>Actinomycetota</taxon>
        <taxon>Actinomycetes</taxon>
        <taxon>Streptosporangiales</taxon>
        <taxon>Streptosporangiaceae</taxon>
        <taxon>Streptosporangium</taxon>
    </lineage>
</organism>
<evidence type="ECO:0000256" key="1">
    <source>
        <dbReference type="ARBA" id="ARBA00022603"/>
    </source>
</evidence>
<evidence type="ECO:0000256" key="5">
    <source>
        <dbReference type="PROSITE-ProRule" id="PRU01016"/>
    </source>
</evidence>
<keyword evidence="1 5" id="KW-0489">Methyltransferase</keyword>
<sequence length="404" mass="44968">MIPRTTSPINVVDLFAGCGGFTQGFHEFTLEPDGPSPFRTVGAVELDFAAASTYAANFADEAGGISHIHPGDIKDWDPGTIDEPVDVILGGPPCQGFSGLGKEDPKDPRNRLWREYVRVVKALRPKIFVIENVDRFVRSVEFTLLKEATEPGGDLDDYVLEYKILNAADYGVPQARRRAIALVTRRDLIERHPKREPLQHPAATHQKPGKGKGADDLPLFDERPALPGWMPARTVFDLTPHETKTTHLPDKPGFDRLGRWVPGPFRTSELHIGRIPTEHSLLRYAAIPAGGNRHDLPPHLSTKNWINHRTGSGDVMGRMYKDRPSVTIRTEFYKPEKGRYLHPTAHRPITHLEAALLQGFPMDFLWCGSKVEIARQIGNAVPVGLSKAIAGAVYEYLRDADQIQ</sequence>
<evidence type="ECO:0000256" key="8">
    <source>
        <dbReference type="SAM" id="MobiDB-lite"/>
    </source>
</evidence>
<keyword evidence="2 5" id="KW-0808">Transferase</keyword>
<reference evidence="10" key="1">
    <citation type="journal article" date="2019" name="Int. J. Syst. Evol. Microbiol.">
        <title>The Global Catalogue of Microorganisms (GCM) 10K type strain sequencing project: providing services to taxonomists for standard genome sequencing and annotation.</title>
        <authorList>
            <consortium name="The Broad Institute Genomics Platform"/>
            <consortium name="The Broad Institute Genome Sequencing Center for Infectious Disease"/>
            <person name="Wu L."/>
            <person name="Ma J."/>
        </authorList>
    </citation>
    <scope>NUCLEOTIDE SEQUENCE [LARGE SCALE GENOMIC DNA]</scope>
    <source>
        <strain evidence="10">JCM 3115</strain>
    </source>
</reference>
<comment type="catalytic activity">
    <reaction evidence="7">
        <text>a 2'-deoxycytidine in DNA + S-adenosyl-L-methionine = a 5-methyl-2'-deoxycytidine in DNA + S-adenosyl-L-homocysteine + H(+)</text>
        <dbReference type="Rhea" id="RHEA:13681"/>
        <dbReference type="Rhea" id="RHEA-COMP:11369"/>
        <dbReference type="Rhea" id="RHEA-COMP:11370"/>
        <dbReference type="ChEBI" id="CHEBI:15378"/>
        <dbReference type="ChEBI" id="CHEBI:57856"/>
        <dbReference type="ChEBI" id="CHEBI:59789"/>
        <dbReference type="ChEBI" id="CHEBI:85452"/>
        <dbReference type="ChEBI" id="CHEBI:85454"/>
        <dbReference type="EC" id="2.1.1.37"/>
    </reaction>
</comment>
<dbReference type="RefSeq" id="WP_189246274.1">
    <property type="nucleotide sequence ID" value="NZ_BMQJ01000004.1"/>
</dbReference>
<dbReference type="GO" id="GO:0032259">
    <property type="term" value="P:methylation"/>
    <property type="evidence" value="ECO:0007669"/>
    <property type="project" value="UniProtKB-KW"/>
</dbReference>
<feature type="active site" evidence="5">
    <location>
        <position position="94"/>
    </location>
</feature>
<dbReference type="PROSITE" id="PS51679">
    <property type="entry name" value="SAM_MT_C5"/>
    <property type="match status" value="1"/>
</dbReference>
<gene>
    <name evidence="9" type="ORF">GCM10010140_20990</name>
</gene>
<dbReference type="EC" id="2.1.1.37" evidence="7"/>
<dbReference type="InterPro" id="IPR001525">
    <property type="entry name" value="C5_MeTfrase"/>
</dbReference>
<evidence type="ECO:0000256" key="3">
    <source>
        <dbReference type="ARBA" id="ARBA00022691"/>
    </source>
</evidence>
<dbReference type="SUPFAM" id="SSF53335">
    <property type="entry name" value="S-adenosyl-L-methionine-dependent methyltransferases"/>
    <property type="match status" value="1"/>
</dbReference>
<dbReference type="EMBL" id="BMQJ01000004">
    <property type="protein sequence ID" value="GGP91084.1"/>
    <property type="molecule type" value="Genomic_DNA"/>
</dbReference>
<dbReference type="Proteomes" id="UP000611554">
    <property type="component" value="Unassembled WGS sequence"/>
</dbReference>
<dbReference type="Gene3D" id="3.90.120.10">
    <property type="entry name" value="DNA Methylase, subunit A, domain 2"/>
    <property type="match status" value="1"/>
</dbReference>
<keyword evidence="4" id="KW-0680">Restriction system</keyword>
<evidence type="ECO:0000256" key="4">
    <source>
        <dbReference type="ARBA" id="ARBA00022747"/>
    </source>
</evidence>
<evidence type="ECO:0000256" key="7">
    <source>
        <dbReference type="RuleBase" id="RU000417"/>
    </source>
</evidence>
<dbReference type="InterPro" id="IPR050390">
    <property type="entry name" value="C5-Methyltransferase"/>
</dbReference>
<protein>
    <recommendedName>
        <fullName evidence="7">Cytosine-specific methyltransferase</fullName>
        <ecNumber evidence="7">2.1.1.37</ecNumber>
    </recommendedName>
</protein>
<evidence type="ECO:0000313" key="9">
    <source>
        <dbReference type="EMBL" id="GGP91084.1"/>
    </source>
</evidence>
<evidence type="ECO:0000256" key="6">
    <source>
        <dbReference type="RuleBase" id="RU000416"/>
    </source>
</evidence>
<keyword evidence="3 5" id="KW-0949">S-adenosyl-L-methionine</keyword>
<dbReference type="PROSITE" id="PS00095">
    <property type="entry name" value="C5_MTASE_2"/>
    <property type="match status" value="1"/>
</dbReference>
<dbReference type="NCBIfam" id="TIGR00675">
    <property type="entry name" value="dcm"/>
    <property type="match status" value="1"/>
</dbReference>
<name>A0ABQ2QSA8_9ACTN</name>
<proteinExistence type="inferred from homology"/>
<evidence type="ECO:0000256" key="2">
    <source>
        <dbReference type="ARBA" id="ARBA00022679"/>
    </source>
</evidence>